<reference evidence="1 2" key="1">
    <citation type="journal article" date="2016" name="Nat. Commun.">
        <title>Thousands of microbial genomes shed light on interconnected biogeochemical processes in an aquifer system.</title>
        <authorList>
            <person name="Anantharaman K."/>
            <person name="Brown C.T."/>
            <person name="Hug L.A."/>
            <person name="Sharon I."/>
            <person name="Castelle C.J."/>
            <person name="Probst A.J."/>
            <person name="Thomas B.C."/>
            <person name="Singh A."/>
            <person name="Wilkins M.J."/>
            <person name="Karaoz U."/>
            <person name="Brodie E.L."/>
            <person name="Williams K.H."/>
            <person name="Hubbard S.S."/>
            <person name="Banfield J.F."/>
        </authorList>
    </citation>
    <scope>NUCLEOTIDE SEQUENCE [LARGE SCALE GENOMIC DNA]</scope>
</reference>
<sequence>MSELKDRSEENLVKKEIKFDPQEIAKALDSHAEPWELVKDKSLPIPEEHRKGLWCVLLNGSHSETLVYVQPEWKLVGINLRSKDDEHLPLSLQIADGITKVQAIETTETRPGEKSIFLETKNGTKIEIFQSGRYTVDNTSGREK</sequence>
<protein>
    <submittedName>
        <fullName evidence="1">Uncharacterized protein</fullName>
    </submittedName>
</protein>
<gene>
    <name evidence="1" type="ORF">A2196_01745</name>
</gene>
<dbReference type="EMBL" id="MFCA01000025">
    <property type="protein sequence ID" value="OGE01589.1"/>
    <property type="molecule type" value="Genomic_DNA"/>
</dbReference>
<organism evidence="1 2">
    <name type="scientific">Candidatus Curtissbacteria bacterium RIFOXYA1_FULL_41_14</name>
    <dbReference type="NCBI Taxonomy" id="1797737"/>
    <lineage>
        <taxon>Bacteria</taxon>
        <taxon>Candidatus Curtissiibacteriota</taxon>
    </lineage>
</organism>
<dbReference type="Proteomes" id="UP000176751">
    <property type="component" value="Unassembled WGS sequence"/>
</dbReference>
<evidence type="ECO:0000313" key="1">
    <source>
        <dbReference type="EMBL" id="OGE01589.1"/>
    </source>
</evidence>
<accession>A0A1F5HBX5</accession>
<comment type="caution">
    <text evidence="1">The sequence shown here is derived from an EMBL/GenBank/DDBJ whole genome shotgun (WGS) entry which is preliminary data.</text>
</comment>
<dbReference type="AlphaFoldDB" id="A0A1F5HBX5"/>
<name>A0A1F5HBX5_9BACT</name>
<proteinExistence type="predicted"/>
<evidence type="ECO:0000313" key="2">
    <source>
        <dbReference type="Proteomes" id="UP000176751"/>
    </source>
</evidence>
<dbReference type="STRING" id="1797737.A2196_01745"/>